<dbReference type="EMBL" id="QUTI01031223">
    <property type="protein sequence ID" value="RLO03338.1"/>
    <property type="molecule type" value="Genomic_DNA"/>
</dbReference>
<sequence>MLDVNGDMHELSNDLRQRAGLICMDMVADMCHRFDLSSLVDLPSHVKHVRRLSRSLPMLITFVERVEVLTETGEDLVAVTAAHRDFVLTLRTVLGLSQHETRSDILELLQTYMHTIGLGAK</sequence>
<dbReference type="Proteomes" id="UP000275652">
    <property type="component" value="Unassembled WGS sequence"/>
</dbReference>
<protein>
    <submittedName>
        <fullName evidence="1">Uncharacterized protein</fullName>
    </submittedName>
</protein>
<proteinExistence type="predicted"/>
<evidence type="ECO:0000313" key="2">
    <source>
        <dbReference type="Proteomes" id="UP000275652"/>
    </source>
</evidence>
<evidence type="ECO:0000313" key="1">
    <source>
        <dbReference type="EMBL" id="RLO03338.1"/>
    </source>
</evidence>
<accession>A0A9X8H7A5</accession>
<organism evidence="1 2">
    <name type="scientific">Aphanomyces astaci</name>
    <name type="common">Crayfish plague agent</name>
    <dbReference type="NCBI Taxonomy" id="112090"/>
    <lineage>
        <taxon>Eukaryota</taxon>
        <taxon>Sar</taxon>
        <taxon>Stramenopiles</taxon>
        <taxon>Oomycota</taxon>
        <taxon>Saprolegniomycetes</taxon>
        <taxon>Saprolegniales</taxon>
        <taxon>Verrucalvaceae</taxon>
        <taxon>Aphanomyces</taxon>
    </lineage>
</organism>
<comment type="caution">
    <text evidence="1">The sequence shown here is derived from an EMBL/GenBank/DDBJ whole genome shotgun (WGS) entry which is preliminary data.</text>
</comment>
<gene>
    <name evidence="1" type="ORF">DYB28_012978</name>
</gene>
<dbReference type="AlphaFoldDB" id="A0A9X8H7A5"/>
<name>A0A9X8H7A5_APHAT</name>
<reference evidence="1 2" key="1">
    <citation type="journal article" date="2018" name="J. Invertebr. Pathol.">
        <title>New genotyping method for the causative agent of crayfish plague (Aphanomyces astaci) based on whole genome data.</title>
        <authorList>
            <person name="Minardi D."/>
            <person name="Studholme D.J."/>
            <person name="van der Giezen M."/>
            <person name="Pretto T."/>
            <person name="Oidtmann B."/>
        </authorList>
    </citation>
    <scope>NUCLEOTIDE SEQUENCE [LARGE SCALE GENOMIC DNA]</scope>
    <source>
        <strain evidence="1 2">KB13</strain>
    </source>
</reference>